<gene>
    <name evidence="1" type="ORF">M0R89_18665</name>
</gene>
<geneLocation type="plasmid" evidence="1 2">
    <name>unnamed1</name>
</geneLocation>
<name>A0A8U0I0X5_9EURY</name>
<dbReference type="Proteomes" id="UP000830729">
    <property type="component" value="Plasmid unnamed1"/>
</dbReference>
<keyword evidence="2" id="KW-1185">Reference proteome</keyword>
<evidence type="ECO:0000313" key="2">
    <source>
        <dbReference type="Proteomes" id="UP000830729"/>
    </source>
</evidence>
<dbReference type="AlphaFoldDB" id="A0A8U0I0X5"/>
<proteinExistence type="predicted"/>
<keyword evidence="1" id="KW-0614">Plasmid</keyword>
<dbReference type="KEGG" id="halx:M0R89_18665"/>
<dbReference type="Pfam" id="PF24461">
    <property type="entry name" value="DUF7576"/>
    <property type="match status" value="1"/>
</dbReference>
<organism evidence="1 2">
    <name type="scientific">Halorussus limi</name>
    <dbReference type="NCBI Taxonomy" id="2938695"/>
    <lineage>
        <taxon>Archaea</taxon>
        <taxon>Methanobacteriati</taxon>
        <taxon>Methanobacteriota</taxon>
        <taxon>Stenosarchaea group</taxon>
        <taxon>Halobacteria</taxon>
        <taxon>Halobacteriales</taxon>
        <taxon>Haladaptataceae</taxon>
        <taxon>Halorussus</taxon>
    </lineage>
</organism>
<sequence length="70" mass="7974">MPEVYGEYDGDGDVQYAGCIVCGKTIDLFESHPMFEEESVSEVGDVAVRTYHFCSDGCLQEWKRQRETDD</sequence>
<dbReference type="RefSeq" id="WP_248652589.1">
    <property type="nucleotide sequence ID" value="NZ_CP096660.1"/>
</dbReference>
<dbReference type="EMBL" id="CP096660">
    <property type="protein sequence ID" value="UPV76556.1"/>
    <property type="molecule type" value="Genomic_DNA"/>
</dbReference>
<dbReference type="InterPro" id="IPR055998">
    <property type="entry name" value="DUF7576"/>
</dbReference>
<dbReference type="GeneID" id="72187266"/>
<accession>A0A8U0I0X5</accession>
<reference evidence="1 2" key="1">
    <citation type="submission" date="2022-04" db="EMBL/GenBank/DDBJ databases">
        <title>Diverse halophilic archaea isolated from saline environments.</title>
        <authorList>
            <person name="Cui H.-L."/>
        </authorList>
    </citation>
    <scope>NUCLEOTIDE SEQUENCE [LARGE SCALE GENOMIC DNA]</scope>
    <source>
        <strain evidence="1 2">XZYJT49</strain>
        <plasmid evidence="1 2">unnamed1</plasmid>
    </source>
</reference>
<evidence type="ECO:0000313" key="1">
    <source>
        <dbReference type="EMBL" id="UPV76556.1"/>
    </source>
</evidence>
<protein>
    <submittedName>
        <fullName evidence="1">Uncharacterized protein</fullName>
    </submittedName>
</protein>